<dbReference type="InterPro" id="IPR027417">
    <property type="entry name" value="P-loop_NTPase"/>
</dbReference>
<organism evidence="9 10">
    <name type="scientific">Microlunatus endophyticus</name>
    <dbReference type="NCBI Taxonomy" id="1716077"/>
    <lineage>
        <taxon>Bacteria</taxon>
        <taxon>Bacillati</taxon>
        <taxon>Actinomycetota</taxon>
        <taxon>Actinomycetes</taxon>
        <taxon>Propionibacteriales</taxon>
        <taxon>Propionibacteriaceae</taxon>
        <taxon>Microlunatus</taxon>
    </lineage>
</organism>
<evidence type="ECO:0000256" key="2">
    <source>
        <dbReference type="ARBA" id="ARBA00005417"/>
    </source>
</evidence>
<evidence type="ECO:0000256" key="4">
    <source>
        <dbReference type="ARBA" id="ARBA00022475"/>
    </source>
</evidence>
<dbReference type="PANTHER" id="PTHR43297:SF2">
    <property type="entry name" value="DIPEPTIDE TRANSPORT ATP-BINDING PROTEIN DPPD"/>
    <property type="match status" value="1"/>
</dbReference>
<evidence type="ECO:0000259" key="8">
    <source>
        <dbReference type="PROSITE" id="PS50893"/>
    </source>
</evidence>
<reference evidence="9" key="1">
    <citation type="journal article" date="2014" name="Int. J. Syst. Evol. Microbiol.">
        <title>Complete genome sequence of Corynebacterium casei LMG S-19264T (=DSM 44701T), isolated from a smear-ripened cheese.</title>
        <authorList>
            <consortium name="US DOE Joint Genome Institute (JGI-PGF)"/>
            <person name="Walter F."/>
            <person name="Albersmeier A."/>
            <person name="Kalinowski J."/>
            <person name="Ruckert C."/>
        </authorList>
    </citation>
    <scope>NUCLEOTIDE SEQUENCE</scope>
    <source>
        <strain evidence="9">CGMCC 4.7306</strain>
    </source>
</reference>
<dbReference type="GO" id="GO:0005524">
    <property type="term" value="F:ATP binding"/>
    <property type="evidence" value="ECO:0007669"/>
    <property type="project" value="UniProtKB-KW"/>
</dbReference>
<keyword evidence="4" id="KW-1003">Cell membrane</keyword>
<gene>
    <name evidence="9" type="ORF">GCM10011575_19490</name>
</gene>
<dbReference type="CDD" id="cd03257">
    <property type="entry name" value="ABC_NikE_OppD_transporters"/>
    <property type="match status" value="2"/>
</dbReference>
<dbReference type="FunFam" id="3.40.50.300:FF:000016">
    <property type="entry name" value="Oligopeptide ABC transporter ATP-binding component"/>
    <property type="match status" value="2"/>
</dbReference>
<evidence type="ECO:0000256" key="5">
    <source>
        <dbReference type="ARBA" id="ARBA00022741"/>
    </source>
</evidence>
<dbReference type="InterPro" id="IPR003593">
    <property type="entry name" value="AAA+_ATPase"/>
</dbReference>
<dbReference type="GO" id="GO:0016887">
    <property type="term" value="F:ATP hydrolysis activity"/>
    <property type="evidence" value="ECO:0007669"/>
    <property type="project" value="InterPro"/>
</dbReference>
<dbReference type="GO" id="GO:0015833">
    <property type="term" value="P:peptide transport"/>
    <property type="evidence" value="ECO:0007669"/>
    <property type="project" value="InterPro"/>
</dbReference>
<evidence type="ECO:0000313" key="10">
    <source>
        <dbReference type="Proteomes" id="UP000613840"/>
    </source>
</evidence>
<proteinExistence type="inferred from homology"/>
<dbReference type="InterPro" id="IPR017871">
    <property type="entry name" value="ABC_transporter-like_CS"/>
</dbReference>
<keyword evidence="3" id="KW-0813">Transport</keyword>
<feature type="domain" description="ABC transporter" evidence="8">
    <location>
        <begin position="293"/>
        <end position="538"/>
    </location>
</feature>
<comment type="similarity">
    <text evidence="2">Belongs to the ABC transporter superfamily.</text>
</comment>
<feature type="domain" description="ABC transporter" evidence="8">
    <location>
        <begin position="19"/>
        <end position="267"/>
    </location>
</feature>
<accession>A0A917W2N6</accession>
<dbReference type="AlphaFoldDB" id="A0A917W2N6"/>
<evidence type="ECO:0000313" key="9">
    <source>
        <dbReference type="EMBL" id="GGL61021.1"/>
    </source>
</evidence>
<dbReference type="Proteomes" id="UP000613840">
    <property type="component" value="Unassembled WGS sequence"/>
</dbReference>
<dbReference type="PANTHER" id="PTHR43297">
    <property type="entry name" value="OLIGOPEPTIDE TRANSPORT ATP-BINDING PROTEIN APPD"/>
    <property type="match status" value="1"/>
</dbReference>
<keyword evidence="7" id="KW-0472">Membrane</keyword>
<sequence length="567" mass="61272">MRDPDLAPATSDSSPVLAVRDLAVSFRTDHGTVDALREVSFEVAPGEILAIVGESGSGKTVATRAAMRLLPPNAVVSGQIRLAGGADVLEMTDRELRSVRGATASMIFQEPSAALDPVYRVGDQICEGIRIHRAVSRSQARARAVELLEAVGIGEPAAKARAFPHQLSGGQKQRVMIAMALALEPELIIADEPTTALDVTVQAGILSLLRSLRDRAGTATVLITHNMGVVAGLADRVVVMQNGSIVETGPVNQVLLSPRHPYTRQLLQAVPSLARVEDSDQAPVREPRKDLALDVVNLNVEYRSGLGRPPLRAVRDISLRVGVGELVGLVGESGSGKSTLGLSVAGLIRPVSGSIRLLGRDMATIRGRRLDQMRREIGMVFQDPRASLNPRMTIAEGISEPMIIHRVGTKAERTARVIEMMERVQLDPGFRHRYPHELSGGQRQRVSLARALILHPKLLIADEPTSALDVSVQARILELIRDLQEQLRFGCLFISHDLAVVGELAARTLVMRSGQLVEEGPTREVLVHPQHPYTRELVAAVPVPDPVAQRRRRELAEEAGDLSLAGT</sequence>
<evidence type="ECO:0000256" key="1">
    <source>
        <dbReference type="ARBA" id="ARBA00004202"/>
    </source>
</evidence>
<dbReference type="SMART" id="SM00382">
    <property type="entry name" value="AAA"/>
    <property type="match status" value="2"/>
</dbReference>
<dbReference type="GO" id="GO:0005886">
    <property type="term" value="C:plasma membrane"/>
    <property type="evidence" value="ECO:0007669"/>
    <property type="project" value="UniProtKB-SubCell"/>
</dbReference>
<dbReference type="InterPro" id="IPR050388">
    <property type="entry name" value="ABC_Ni/Peptide_Import"/>
</dbReference>
<dbReference type="Gene3D" id="3.40.50.300">
    <property type="entry name" value="P-loop containing nucleotide triphosphate hydrolases"/>
    <property type="match status" value="2"/>
</dbReference>
<dbReference type="RefSeq" id="WP_188895013.1">
    <property type="nucleotide sequence ID" value="NZ_BMMZ01000004.1"/>
</dbReference>
<comment type="subcellular location">
    <subcellularLocation>
        <location evidence="1">Cell membrane</location>
        <topology evidence="1">Peripheral membrane protein</topology>
    </subcellularLocation>
</comment>
<dbReference type="PROSITE" id="PS50893">
    <property type="entry name" value="ABC_TRANSPORTER_2"/>
    <property type="match status" value="2"/>
</dbReference>
<reference evidence="9" key="2">
    <citation type="submission" date="2020-09" db="EMBL/GenBank/DDBJ databases">
        <authorList>
            <person name="Sun Q."/>
            <person name="Zhou Y."/>
        </authorList>
    </citation>
    <scope>NUCLEOTIDE SEQUENCE</scope>
    <source>
        <strain evidence="9">CGMCC 4.7306</strain>
    </source>
</reference>
<evidence type="ECO:0000256" key="7">
    <source>
        <dbReference type="ARBA" id="ARBA00023136"/>
    </source>
</evidence>
<keyword evidence="5" id="KW-0547">Nucleotide-binding</keyword>
<keyword evidence="10" id="KW-1185">Reference proteome</keyword>
<dbReference type="NCBIfam" id="NF007739">
    <property type="entry name" value="PRK10419.1"/>
    <property type="match status" value="2"/>
</dbReference>
<dbReference type="EMBL" id="BMMZ01000004">
    <property type="protein sequence ID" value="GGL61021.1"/>
    <property type="molecule type" value="Genomic_DNA"/>
</dbReference>
<dbReference type="PROSITE" id="PS00211">
    <property type="entry name" value="ABC_TRANSPORTER_1"/>
    <property type="match status" value="2"/>
</dbReference>
<protein>
    <submittedName>
        <fullName evidence="9">Oligopeptide ABC transporter, ATP-binding protein</fullName>
    </submittedName>
</protein>
<dbReference type="SUPFAM" id="SSF52540">
    <property type="entry name" value="P-loop containing nucleoside triphosphate hydrolases"/>
    <property type="match status" value="2"/>
</dbReference>
<dbReference type="NCBIfam" id="NF008453">
    <property type="entry name" value="PRK11308.1"/>
    <property type="match status" value="2"/>
</dbReference>
<comment type="caution">
    <text evidence="9">The sequence shown here is derived from an EMBL/GenBank/DDBJ whole genome shotgun (WGS) entry which is preliminary data.</text>
</comment>
<evidence type="ECO:0000256" key="3">
    <source>
        <dbReference type="ARBA" id="ARBA00022448"/>
    </source>
</evidence>
<keyword evidence="6 9" id="KW-0067">ATP-binding</keyword>
<evidence type="ECO:0000256" key="6">
    <source>
        <dbReference type="ARBA" id="ARBA00022840"/>
    </source>
</evidence>
<dbReference type="InterPro" id="IPR013563">
    <property type="entry name" value="Oligopep_ABC_C"/>
</dbReference>
<dbReference type="Pfam" id="PF00005">
    <property type="entry name" value="ABC_tran"/>
    <property type="match status" value="2"/>
</dbReference>
<dbReference type="InterPro" id="IPR003439">
    <property type="entry name" value="ABC_transporter-like_ATP-bd"/>
</dbReference>
<dbReference type="Pfam" id="PF08352">
    <property type="entry name" value="oligo_HPY"/>
    <property type="match status" value="2"/>
</dbReference>
<name>A0A917W2N6_9ACTN</name>